<dbReference type="InterPro" id="IPR058649">
    <property type="entry name" value="CzcB_C"/>
</dbReference>
<dbReference type="GO" id="GO:0022857">
    <property type="term" value="F:transmembrane transporter activity"/>
    <property type="evidence" value="ECO:0007669"/>
    <property type="project" value="InterPro"/>
</dbReference>
<name>A0A2A4G5M0_9FLAO</name>
<dbReference type="GO" id="GO:0030313">
    <property type="term" value="C:cell envelope"/>
    <property type="evidence" value="ECO:0007669"/>
    <property type="project" value="TreeGrafter"/>
</dbReference>
<accession>A0A2A4G5M0</accession>
<gene>
    <name evidence="5" type="ORF">B7P33_17365</name>
</gene>
<comment type="caution">
    <text evidence="5">The sequence shown here is derived from an EMBL/GenBank/DDBJ whole genome shotgun (WGS) entry which is preliminary data.</text>
</comment>
<evidence type="ECO:0000259" key="4">
    <source>
        <dbReference type="Pfam" id="PF25975"/>
    </source>
</evidence>
<organism evidence="5 6">
    <name type="scientific">Sediminicola luteus</name>
    <dbReference type="NCBI Taxonomy" id="319238"/>
    <lineage>
        <taxon>Bacteria</taxon>
        <taxon>Pseudomonadati</taxon>
        <taxon>Bacteroidota</taxon>
        <taxon>Flavobacteriia</taxon>
        <taxon>Flavobacteriales</taxon>
        <taxon>Flavobacteriaceae</taxon>
        <taxon>Sediminicola</taxon>
    </lineage>
</organism>
<dbReference type="Gene3D" id="2.40.50.100">
    <property type="match status" value="1"/>
</dbReference>
<proteinExistence type="inferred from homology"/>
<dbReference type="Gene3D" id="1.10.287.470">
    <property type="entry name" value="Helix hairpin bin"/>
    <property type="match status" value="1"/>
</dbReference>
<evidence type="ECO:0000313" key="5">
    <source>
        <dbReference type="EMBL" id="PCE63042.1"/>
    </source>
</evidence>
<dbReference type="GO" id="GO:0060003">
    <property type="term" value="P:copper ion export"/>
    <property type="evidence" value="ECO:0007669"/>
    <property type="project" value="TreeGrafter"/>
</dbReference>
<keyword evidence="6" id="KW-1185">Reference proteome</keyword>
<dbReference type="Proteomes" id="UP000219559">
    <property type="component" value="Unassembled WGS sequence"/>
</dbReference>
<keyword evidence="3" id="KW-0732">Signal</keyword>
<protein>
    <recommendedName>
        <fullName evidence="4">CzcB-like C-terminal circularly permuted SH3-like domain-containing protein</fullName>
    </recommendedName>
</protein>
<dbReference type="PROSITE" id="PS51257">
    <property type="entry name" value="PROKAR_LIPOPROTEIN"/>
    <property type="match status" value="1"/>
</dbReference>
<evidence type="ECO:0000256" key="3">
    <source>
        <dbReference type="SAM" id="SignalP"/>
    </source>
</evidence>
<evidence type="ECO:0000256" key="1">
    <source>
        <dbReference type="ARBA" id="ARBA00009477"/>
    </source>
</evidence>
<dbReference type="GO" id="GO:0016020">
    <property type="term" value="C:membrane"/>
    <property type="evidence" value="ECO:0007669"/>
    <property type="project" value="InterPro"/>
</dbReference>
<evidence type="ECO:0000313" key="6">
    <source>
        <dbReference type="Proteomes" id="UP000219559"/>
    </source>
</evidence>
<dbReference type="Gene3D" id="2.40.420.20">
    <property type="match status" value="1"/>
</dbReference>
<dbReference type="InterPro" id="IPR006143">
    <property type="entry name" value="RND_pump_MFP"/>
</dbReference>
<feature type="chain" id="PRO_5012539793" description="CzcB-like C-terminal circularly permuted SH3-like domain-containing protein" evidence="3">
    <location>
        <begin position="23"/>
        <end position="492"/>
    </location>
</feature>
<dbReference type="GO" id="GO:0015679">
    <property type="term" value="P:plasma membrane copper ion transport"/>
    <property type="evidence" value="ECO:0007669"/>
    <property type="project" value="TreeGrafter"/>
</dbReference>
<feature type="domain" description="CzcB-like C-terminal circularly permuted SH3-like" evidence="4">
    <location>
        <begin position="417"/>
        <end position="477"/>
    </location>
</feature>
<dbReference type="NCBIfam" id="TIGR01730">
    <property type="entry name" value="RND_mfp"/>
    <property type="match status" value="1"/>
</dbReference>
<dbReference type="Pfam" id="PF25975">
    <property type="entry name" value="CzcB_C"/>
    <property type="match status" value="1"/>
</dbReference>
<evidence type="ECO:0000256" key="2">
    <source>
        <dbReference type="ARBA" id="ARBA00022448"/>
    </source>
</evidence>
<dbReference type="RefSeq" id="WP_097441151.1">
    <property type="nucleotide sequence ID" value="NZ_KZ300477.1"/>
</dbReference>
<dbReference type="SUPFAM" id="SSF111369">
    <property type="entry name" value="HlyD-like secretion proteins"/>
    <property type="match status" value="1"/>
</dbReference>
<reference evidence="5 6" key="1">
    <citation type="submission" date="2017-04" db="EMBL/GenBank/DDBJ databases">
        <title>A new member of the family Flavobacteriaceae isolated from ascidians.</title>
        <authorList>
            <person name="Chen L."/>
        </authorList>
    </citation>
    <scope>NUCLEOTIDE SEQUENCE [LARGE SCALE GENOMIC DNA]</scope>
    <source>
        <strain evidence="5 6">HQA918</strain>
    </source>
</reference>
<feature type="signal peptide" evidence="3">
    <location>
        <begin position="1"/>
        <end position="22"/>
    </location>
</feature>
<dbReference type="EMBL" id="NBWU01000007">
    <property type="protein sequence ID" value="PCE63042.1"/>
    <property type="molecule type" value="Genomic_DNA"/>
</dbReference>
<comment type="similarity">
    <text evidence="1">Belongs to the membrane fusion protein (MFP) (TC 8.A.1) family.</text>
</comment>
<sequence length="492" mass="52941">MKQYILMWSLAMLFVACQTKQAPEAAPEMPRESRTVWTPKTELFVEFPVLIVGKSSRFAAHLTYMDGHDPVTSGTVTLSLVKGSKGVRNQVKSPSDPGIFKPVIKPTEAGMHDLVFEVSSNGFTDRIEVKNVEVFASETEALATVNEADGSASIPFLKEQAWKMPFQTAMVKRTPVYSSVASYGIWKVSPMNRTNQVATASGTVTFARPDLAQGAQVTQGEWLMTLQPSGITDSNLAYTIAQAQADFEQAKAEYERRQELYRSKIISKAAFEATEQKFKVAQAAYKSLGTVSSTGGIRITAKQSGYIGQLAVSPGDFVTAGNDLFSINAKGEHQLEAFVAPGYSQGLQTVQDLWYQTQGEWRSLSQNSGKILSVSQEVSATQPLLSVFAQVSDALDIPSGGTSAVQITYGDGTPYTVVPESALLESYGAYSVIVQLSGEGFERRDVQLGPQNGGTVAITAGLQEGEVVVSQGAYQVKMASMSGAAPAHGHEH</sequence>
<keyword evidence="2" id="KW-0813">Transport</keyword>
<dbReference type="AlphaFoldDB" id="A0A2A4G5M0"/>
<dbReference type="InterPro" id="IPR051909">
    <property type="entry name" value="MFP_Cation_Efflux"/>
</dbReference>
<dbReference type="Gene3D" id="2.40.30.170">
    <property type="match status" value="1"/>
</dbReference>
<dbReference type="PANTHER" id="PTHR30097">
    <property type="entry name" value="CATION EFFLUX SYSTEM PROTEIN CUSB"/>
    <property type="match status" value="1"/>
</dbReference>
<dbReference type="OrthoDB" id="9809068at2"/>
<dbReference type="PANTHER" id="PTHR30097:SF4">
    <property type="entry name" value="SLR6042 PROTEIN"/>
    <property type="match status" value="1"/>
</dbReference>